<accession>A0AAV7CGR9</accession>
<comment type="caution">
    <text evidence="1">The sequence shown here is derived from an EMBL/GenBank/DDBJ whole genome shotgun (WGS) entry which is preliminary data.</text>
</comment>
<organism evidence="1 2">
    <name type="scientific">Engystomops pustulosus</name>
    <name type="common">Tungara frog</name>
    <name type="synonym">Physalaemus pustulosus</name>
    <dbReference type="NCBI Taxonomy" id="76066"/>
    <lineage>
        <taxon>Eukaryota</taxon>
        <taxon>Metazoa</taxon>
        <taxon>Chordata</taxon>
        <taxon>Craniata</taxon>
        <taxon>Vertebrata</taxon>
        <taxon>Euteleostomi</taxon>
        <taxon>Amphibia</taxon>
        <taxon>Batrachia</taxon>
        <taxon>Anura</taxon>
        <taxon>Neobatrachia</taxon>
        <taxon>Hyloidea</taxon>
        <taxon>Leptodactylidae</taxon>
        <taxon>Leiuperinae</taxon>
        <taxon>Engystomops</taxon>
    </lineage>
</organism>
<dbReference type="AlphaFoldDB" id="A0AAV7CGR9"/>
<name>A0AAV7CGR9_ENGPU</name>
<proteinExistence type="predicted"/>
<evidence type="ECO:0000313" key="1">
    <source>
        <dbReference type="EMBL" id="KAG8583352.1"/>
    </source>
</evidence>
<gene>
    <name evidence="1" type="ORF">GDO81_008380</name>
</gene>
<keyword evidence="2" id="KW-1185">Reference proteome</keyword>
<protein>
    <submittedName>
        <fullName evidence="1">Uncharacterized protein</fullName>
    </submittedName>
</protein>
<dbReference type="EMBL" id="WNYA01000003">
    <property type="protein sequence ID" value="KAG8583352.1"/>
    <property type="molecule type" value="Genomic_DNA"/>
</dbReference>
<evidence type="ECO:0000313" key="2">
    <source>
        <dbReference type="Proteomes" id="UP000824782"/>
    </source>
</evidence>
<sequence length="146" mass="16969">MKVGLKNWPCRMLPLSLHHRKHCEVILPSSKFIKEGAEKLPKEGSPRLCVRQFGLNKDYHLYCNNFFLIPFDPMMLCMLQAHECVKPCAKNVFFIAEYGQRKSKVLCLKLPAVKTETFIDFVKYTIKRAISKEARKKAFLIFFTPG</sequence>
<dbReference type="Proteomes" id="UP000824782">
    <property type="component" value="Unassembled WGS sequence"/>
</dbReference>
<reference evidence="1" key="1">
    <citation type="thesis" date="2020" institute="ProQuest LLC" country="789 East Eisenhower Parkway, Ann Arbor, MI, USA">
        <title>Comparative Genomics and Chromosome Evolution.</title>
        <authorList>
            <person name="Mudd A.B."/>
        </authorList>
    </citation>
    <scope>NUCLEOTIDE SEQUENCE</scope>
    <source>
        <strain evidence="1">237g6f4</strain>
        <tissue evidence="1">Blood</tissue>
    </source>
</reference>